<dbReference type="EMBL" id="BFAV01000157">
    <property type="protein sequence ID" value="GBF35196.1"/>
    <property type="molecule type" value="Genomic_DNA"/>
</dbReference>
<evidence type="ECO:0000313" key="2">
    <source>
        <dbReference type="EMBL" id="GBF35196.1"/>
    </source>
</evidence>
<evidence type="ECO:0000313" key="3">
    <source>
        <dbReference type="Proteomes" id="UP000239549"/>
    </source>
</evidence>
<organism evidence="2 3">
    <name type="scientific">Desulfocucumis palustris</name>
    <dbReference type="NCBI Taxonomy" id="1898651"/>
    <lineage>
        <taxon>Bacteria</taxon>
        <taxon>Bacillati</taxon>
        <taxon>Bacillota</taxon>
        <taxon>Clostridia</taxon>
        <taxon>Eubacteriales</taxon>
        <taxon>Desulfocucumaceae</taxon>
        <taxon>Desulfocucumis</taxon>
    </lineage>
</organism>
<sequence length="362" mass="37011">MNGKKFLVVATGGVLGLLSVYLVKMGNPANMGYCIACFLRDIGGGLGFHRAETVLYMRPEIFGLITGAFLAALVTKEHKAVGGSSPLLRFFLAFAGMVGMLVFLGCPVRAVLRLAGGDLNAGVGILGLIAGVFIGIQFLNRGFSLGRATAQSSVNGYIFPLTAIILLLIVLSGAVVFFASKTGPGSMHAPVLVSAAAGLAVGVLAQRSRFCMIGGLRDFILFKDTHLLWGFFALLIFALAGNLAVGAFKIGFAGQPIAHSDGLWNFMGMLLAGVSVCLLGGCPLRQIIAASEGNTDCAVTIIGFIAGAAFAHNFGLAASPKGVPVAGQAATVIGIVLVLIIGFAGAYRTSAASGGVKLGQNG</sequence>
<feature type="transmembrane region" description="Helical" evidence="1">
    <location>
        <begin position="157"/>
        <end position="179"/>
    </location>
</feature>
<feature type="transmembrane region" description="Helical" evidence="1">
    <location>
        <begin position="118"/>
        <end position="136"/>
    </location>
</feature>
<comment type="caution">
    <text evidence="2">The sequence shown here is derived from an EMBL/GenBank/DDBJ whole genome shotgun (WGS) entry which is preliminary data.</text>
</comment>
<feature type="transmembrane region" description="Helical" evidence="1">
    <location>
        <begin position="87"/>
        <end position="112"/>
    </location>
</feature>
<dbReference type="InterPro" id="IPR007272">
    <property type="entry name" value="Sulf_transp_TsuA/YedE"/>
</dbReference>
<keyword evidence="1" id="KW-0812">Transmembrane</keyword>
<keyword evidence="1" id="KW-1133">Transmembrane helix</keyword>
<dbReference type="InterPro" id="IPR026366">
    <property type="entry name" value="Seleno_YedE"/>
</dbReference>
<dbReference type="RefSeq" id="WP_104373291.1">
    <property type="nucleotide sequence ID" value="NZ_BFAV01000157.1"/>
</dbReference>
<feature type="transmembrane region" description="Helical" evidence="1">
    <location>
        <begin position="6"/>
        <end position="23"/>
    </location>
</feature>
<feature type="transmembrane region" description="Helical" evidence="1">
    <location>
        <begin position="226"/>
        <end position="251"/>
    </location>
</feature>
<feature type="transmembrane region" description="Helical" evidence="1">
    <location>
        <begin position="325"/>
        <end position="347"/>
    </location>
</feature>
<dbReference type="Proteomes" id="UP000239549">
    <property type="component" value="Unassembled WGS sequence"/>
</dbReference>
<dbReference type="AlphaFoldDB" id="A0A2L2XLM1"/>
<feature type="transmembrane region" description="Helical" evidence="1">
    <location>
        <begin position="297"/>
        <end position="319"/>
    </location>
</feature>
<feature type="transmembrane region" description="Helical" evidence="1">
    <location>
        <begin position="55"/>
        <end position="75"/>
    </location>
</feature>
<accession>A0A2L2XLM1</accession>
<dbReference type="OrthoDB" id="3190590at2"/>
<protein>
    <submittedName>
        <fullName evidence="2">Glutamate synthase large chain</fullName>
    </submittedName>
</protein>
<feature type="transmembrane region" description="Helical" evidence="1">
    <location>
        <begin position="185"/>
        <end position="205"/>
    </location>
</feature>
<reference evidence="3" key="1">
    <citation type="submission" date="2018-02" db="EMBL/GenBank/DDBJ databases">
        <title>Genome sequence of Desulfocucumis palustris strain NAW-5.</title>
        <authorList>
            <person name="Watanabe M."/>
            <person name="Kojima H."/>
            <person name="Fukui M."/>
        </authorList>
    </citation>
    <scope>NUCLEOTIDE SEQUENCE [LARGE SCALE GENOMIC DNA]</scope>
    <source>
        <strain evidence="3">NAW-5</strain>
    </source>
</reference>
<evidence type="ECO:0000256" key="1">
    <source>
        <dbReference type="SAM" id="Phobius"/>
    </source>
</evidence>
<proteinExistence type="predicted"/>
<keyword evidence="1" id="KW-0472">Membrane</keyword>
<gene>
    <name evidence="2" type="ORF">DCCM_4319</name>
</gene>
<dbReference type="Pfam" id="PF04143">
    <property type="entry name" value="Sulf_transp"/>
    <property type="match status" value="1"/>
</dbReference>
<name>A0A2L2XLM1_9FIRM</name>
<keyword evidence="3" id="KW-1185">Reference proteome</keyword>
<feature type="transmembrane region" description="Helical" evidence="1">
    <location>
        <begin position="263"/>
        <end position="285"/>
    </location>
</feature>
<dbReference type="NCBIfam" id="TIGR04112">
    <property type="entry name" value="seleno_YedE"/>
    <property type="match status" value="1"/>
</dbReference>